<accession>A0A7W7RNU9</accession>
<dbReference type="RefSeq" id="WP_184584668.1">
    <property type="nucleotide sequence ID" value="NZ_JACHJT010000002.1"/>
</dbReference>
<dbReference type="SUPFAM" id="SSF47413">
    <property type="entry name" value="lambda repressor-like DNA-binding domains"/>
    <property type="match status" value="1"/>
</dbReference>
<dbReference type="InterPro" id="IPR028082">
    <property type="entry name" value="Peripla_BP_I"/>
</dbReference>
<dbReference type="Pfam" id="PF00532">
    <property type="entry name" value="Peripla_BP_1"/>
    <property type="match status" value="1"/>
</dbReference>
<dbReference type="CDD" id="cd06267">
    <property type="entry name" value="PBP1_LacI_sugar_binding-like"/>
    <property type="match status" value="1"/>
</dbReference>
<organism evidence="6 7">
    <name type="scientific">Lipingzhangella halophila</name>
    <dbReference type="NCBI Taxonomy" id="1783352"/>
    <lineage>
        <taxon>Bacteria</taxon>
        <taxon>Bacillati</taxon>
        <taxon>Actinomycetota</taxon>
        <taxon>Actinomycetes</taxon>
        <taxon>Streptosporangiales</taxon>
        <taxon>Nocardiopsidaceae</taxon>
        <taxon>Lipingzhangella</taxon>
    </lineage>
</organism>
<keyword evidence="4" id="KW-0804">Transcription</keyword>
<dbReference type="EMBL" id="JACHJT010000002">
    <property type="protein sequence ID" value="MBB4934928.1"/>
    <property type="molecule type" value="Genomic_DNA"/>
</dbReference>
<reference evidence="6 7" key="1">
    <citation type="submission" date="2020-08" db="EMBL/GenBank/DDBJ databases">
        <title>Sequencing the genomes of 1000 actinobacteria strains.</title>
        <authorList>
            <person name="Klenk H.-P."/>
        </authorList>
    </citation>
    <scope>NUCLEOTIDE SEQUENCE [LARGE SCALE GENOMIC DNA]</scope>
    <source>
        <strain evidence="6 7">DSM 102030</strain>
    </source>
</reference>
<dbReference type="PANTHER" id="PTHR30146:SF149">
    <property type="entry name" value="HTH-TYPE TRANSCRIPTIONAL REGULATOR EBGR"/>
    <property type="match status" value="1"/>
</dbReference>
<gene>
    <name evidence="6" type="ORF">F4561_005822</name>
</gene>
<comment type="similarity">
    <text evidence="1">Belongs to the heat shock protein 70 family.</text>
</comment>
<dbReference type="Gene3D" id="3.40.50.2300">
    <property type="match status" value="2"/>
</dbReference>
<name>A0A7W7RNU9_9ACTN</name>
<dbReference type="InterPro" id="IPR010982">
    <property type="entry name" value="Lambda_DNA-bd_dom_sf"/>
</dbReference>
<evidence type="ECO:0000256" key="2">
    <source>
        <dbReference type="ARBA" id="ARBA00023015"/>
    </source>
</evidence>
<evidence type="ECO:0000259" key="5">
    <source>
        <dbReference type="PROSITE" id="PS50932"/>
    </source>
</evidence>
<dbReference type="SMART" id="SM00354">
    <property type="entry name" value="HTH_LACI"/>
    <property type="match status" value="1"/>
</dbReference>
<evidence type="ECO:0000256" key="3">
    <source>
        <dbReference type="ARBA" id="ARBA00023125"/>
    </source>
</evidence>
<dbReference type="Pfam" id="PF00356">
    <property type="entry name" value="LacI"/>
    <property type="match status" value="1"/>
</dbReference>
<dbReference type="SUPFAM" id="SSF53822">
    <property type="entry name" value="Periplasmic binding protein-like I"/>
    <property type="match status" value="1"/>
</dbReference>
<feature type="domain" description="HTH lacI-type" evidence="5">
    <location>
        <begin position="1"/>
        <end position="58"/>
    </location>
</feature>
<evidence type="ECO:0000313" key="6">
    <source>
        <dbReference type="EMBL" id="MBB4934928.1"/>
    </source>
</evidence>
<evidence type="ECO:0000313" key="7">
    <source>
        <dbReference type="Proteomes" id="UP000523007"/>
    </source>
</evidence>
<dbReference type="AlphaFoldDB" id="A0A7W7RNU9"/>
<dbReference type="GO" id="GO:0003700">
    <property type="term" value="F:DNA-binding transcription factor activity"/>
    <property type="evidence" value="ECO:0007669"/>
    <property type="project" value="TreeGrafter"/>
</dbReference>
<protein>
    <submittedName>
        <fullName evidence="6">LacI family transcriptional regulator</fullName>
    </submittedName>
</protein>
<keyword evidence="2" id="KW-0805">Transcription regulation</keyword>
<evidence type="ECO:0000256" key="4">
    <source>
        <dbReference type="ARBA" id="ARBA00023163"/>
    </source>
</evidence>
<dbReference type="PROSITE" id="PS01036">
    <property type="entry name" value="HSP70_3"/>
    <property type="match status" value="1"/>
</dbReference>
<comment type="caution">
    <text evidence="6">The sequence shown here is derived from an EMBL/GenBank/DDBJ whole genome shotgun (WGS) entry which is preliminary data.</text>
</comment>
<dbReference type="PROSITE" id="PS00356">
    <property type="entry name" value="HTH_LACI_1"/>
    <property type="match status" value="1"/>
</dbReference>
<dbReference type="Proteomes" id="UP000523007">
    <property type="component" value="Unassembled WGS sequence"/>
</dbReference>
<dbReference type="GO" id="GO:0000976">
    <property type="term" value="F:transcription cis-regulatory region binding"/>
    <property type="evidence" value="ECO:0007669"/>
    <property type="project" value="TreeGrafter"/>
</dbReference>
<dbReference type="InterPro" id="IPR000843">
    <property type="entry name" value="HTH_LacI"/>
</dbReference>
<dbReference type="CDD" id="cd01392">
    <property type="entry name" value="HTH_LacI"/>
    <property type="match status" value="1"/>
</dbReference>
<dbReference type="Gene3D" id="1.10.260.40">
    <property type="entry name" value="lambda repressor-like DNA-binding domains"/>
    <property type="match status" value="1"/>
</dbReference>
<evidence type="ECO:0000256" key="1">
    <source>
        <dbReference type="ARBA" id="ARBA00007381"/>
    </source>
</evidence>
<dbReference type="PROSITE" id="PS50932">
    <property type="entry name" value="HTH_LACI_2"/>
    <property type="match status" value="1"/>
</dbReference>
<sequence>MNIRDVAAAAGVSVATVSRVLSPKPGSQTVRPETRQRVLEVVDRVGYRPNDLARALLQDRTATVGLVLPDISNPYYPPLVRGVEDAASTLGYRVMLCNTDRDEEKTATYVDTLIKTRVDGIIIAGGSTTMPMLRDVFEPYRTKVVVVGRHELEYPSIQVDNVAAMGEVIGYLTGLGHRRIGFIAGPASSITVQDRVEGYRAALRAAGIGYNEDLVREGDLQEQSGYDVAGELAAQPTRPTALVAANDRMAVGAMAALTDAGLRVPADVSLVGFDDVSLASYIRPALTTVSVPTYDMGGAAMELLAREFEEGGGTPEPGARVLSTTLMVRESCAAPPR</sequence>
<keyword evidence="7" id="KW-1185">Reference proteome</keyword>
<dbReference type="PANTHER" id="PTHR30146">
    <property type="entry name" value="LACI-RELATED TRANSCRIPTIONAL REPRESSOR"/>
    <property type="match status" value="1"/>
</dbReference>
<dbReference type="InterPro" id="IPR001761">
    <property type="entry name" value="Peripla_BP/Lac1_sug-bd_dom"/>
</dbReference>
<dbReference type="InterPro" id="IPR018181">
    <property type="entry name" value="Heat_shock_70_CS"/>
</dbReference>
<keyword evidence="3" id="KW-0238">DNA-binding</keyword>
<proteinExistence type="inferred from homology"/>